<dbReference type="InterPro" id="IPR007420">
    <property type="entry name" value="DUF465"/>
</dbReference>
<evidence type="ECO:0008006" key="3">
    <source>
        <dbReference type="Google" id="ProtNLM"/>
    </source>
</evidence>
<reference evidence="1 2" key="1">
    <citation type="submission" date="2018-10" db="EMBL/GenBank/DDBJ databases">
        <title>Genomic Encyclopedia of Type Strains, Phase IV (KMG-IV): sequencing the most valuable type-strain genomes for metagenomic binning, comparative biology and taxonomic classification.</title>
        <authorList>
            <person name="Goeker M."/>
        </authorList>
    </citation>
    <scope>NUCLEOTIDE SEQUENCE [LARGE SCALE GENOMIC DNA]</scope>
    <source>
        <strain evidence="1 2">DSM 25080</strain>
    </source>
</reference>
<dbReference type="RefSeq" id="WP_121875968.1">
    <property type="nucleotide sequence ID" value="NZ_REFJ01000001.1"/>
</dbReference>
<proteinExistence type="predicted"/>
<dbReference type="InterPro" id="IPR038444">
    <property type="entry name" value="DUF465_sf"/>
</dbReference>
<keyword evidence="2" id="KW-1185">Reference proteome</keyword>
<protein>
    <recommendedName>
        <fullName evidence="3">GTP-binding protein</fullName>
    </recommendedName>
</protein>
<dbReference type="Gene3D" id="6.10.280.50">
    <property type="match status" value="1"/>
</dbReference>
<comment type="caution">
    <text evidence="1">The sequence shown here is derived from an EMBL/GenBank/DDBJ whole genome shotgun (WGS) entry which is preliminary data.</text>
</comment>
<dbReference type="Proteomes" id="UP000267187">
    <property type="component" value="Unassembled WGS sequence"/>
</dbReference>
<evidence type="ECO:0000313" key="2">
    <source>
        <dbReference type="Proteomes" id="UP000267187"/>
    </source>
</evidence>
<organism evidence="1 2">
    <name type="scientific">Umboniibacter marinipuniceus</name>
    <dbReference type="NCBI Taxonomy" id="569599"/>
    <lineage>
        <taxon>Bacteria</taxon>
        <taxon>Pseudomonadati</taxon>
        <taxon>Pseudomonadota</taxon>
        <taxon>Gammaproteobacteria</taxon>
        <taxon>Cellvibrionales</taxon>
        <taxon>Cellvibrionaceae</taxon>
        <taxon>Umboniibacter</taxon>
    </lineage>
</organism>
<dbReference type="AlphaFoldDB" id="A0A3M0AUL3"/>
<accession>A0A3M0AUL3</accession>
<name>A0A3M0AUL3_9GAMM</name>
<evidence type="ECO:0000313" key="1">
    <source>
        <dbReference type="EMBL" id="RMA82652.1"/>
    </source>
</evidence>
<dbReference type="Pfam" id="PF04325">
    <property type="entry name" value="DUF465"/>
    <property type="match status" value="1"/>
</dbReference>
<dbReference type="OrthoDB" id="1263265at2"/>
<sequence>MNIERHNLVNDVPQHKEAIHHLKMNDRHFSKLFHEYHDVDDEIIRIEDGVENTADDYLESLKKKRLYLKDEMITMINKYKAA</sequence>
<dbReference type="EMBL" id="REFJ01000001">
    <property type="protein sequence ID" value="RMA82652.1"/>
    <property type="molecule type" value="Genomic_DNA"/>
</dbReference>
<gene>
    <name evidence="1" type="ORF">DFR27_0604</name>
</gene>